<keyword evidence="3" id="KW-1185">Reference proteome</keyword>
<evidence type="ECO:0000313" key="3">
    <source>
        <dbReference type="Proteomes" id="UP000254866"/>
    </source>
</evidence>
<dbReference type="AlphaFoldDB" id="A0A370TTH2"/>
<accession>A0A370TTH2</accession>
<dbReference type="OrthoDB" id="5273847at2759"/>
<dbReference type="EMBL" id="NPIC01000002">
    <property type="protein sequence ID" value="RDL38788.1"/>
    <property type="molecule type" value="Genomic_DNA"/>
</dbReference>
<protein>
    <recommendedName>
        <fullName evidence="1">DUF7600 domain-containing protein</fullName>
    </recommendedName>
</protein>
<dbReference type="STRING" id="2656787.A0A370TTH2"/>
<feature type="domain" description="DUF7600" evidence="1">
    <location>
        <begin position="253"/>
        <end position="412"/>
    </location>
</feature>
<name>A0A370TTH2_9HELO</name>
<dbReference type="RefSeq" id="XP_031871444.1">
    <property type="nucleotide sequence ID" value="XM_032011751.1"/>
</dbReference>
<proteinExistence type="predicted"/>
<reference evidence="2 3" key="1">
    <citation type="journal article" date="2018" name="IMA Fungus">
        <title>IMA Genome-F 9: Draft genome sequence of Annulohypoxylon stygium, Aspergillus mulundensis, Berkeleyomyces basicola (syn. Thielaviopsis basicola), Ceratocystis smalleyi, two Cercospora beticola strains, Coleophoma cylindrospora, Fusarium fracticaudum, Phialophora cf. hyalina, and Morchella septimelata.</title>
        <authorList>
            <person name="Wingfield B.D."/>
            <person name="Bills G.F."/>
            <person name="Dong Y."/>
            <person name="Huang W."/>
            <person name="Nel W.J."/>
            <person name="Swalarsk-Parry B.S."/>
            <person name="Vaghefi N."/>
            <person name="Wilken P.M."/>
            <person name="An Z."/>
            <person name="de Beer Z.W."/>
            <person name="De Vos L."/>
            <person name="Chen L."/>
            <person name="Duong T.A."/>
            <person name="Gao Y."/>
            <person name="Hammerbacher A."/>
            <person name="Kikkert J.R."/>
            <person name="Li Y."/>
            <person name="Li H."/>
            <person name="Li K."/>
            <person name="Li Q."/>
            <person name="Liu X."/>
            <person name="Ma X."/>
            <person name="Naidoo K."/>
            <person name="Pethybridge S.J."/>
            <person name="Sun J."/>
            <person name="Steenkamp E.T."/>
            <person name="van der Nest M.A."/>
            <person name="van Wyk S."/>
            <person name="Wingfield M.J."/>
            <person name="Xiong C."/>
            <person name="Yue Q."/>
            <person name="Zhang X."/>
        </authorList>
    </citation>
    <scope>NUCLEOTIDE SEQUENCE [LARGE SCALE GENOMIC DNA]</scope>
    <source>
        <strain evidence="2 3">BP 5553</strain>
    </source>
</reference>
<dbReference type="Proteomes" id="UP000254866">
    <property type="component" value="Unassembled WGS sequence"/>
</dbReference>
<comment type="caution">
    <text evidence="2">The sequence shown here is derived from an EMBL/GenBank/DDBJ whole genome shotgun (WGS) entry which is preliminary data.</text>
</comment>
<evidence type="ECO:0000313" key="2">
    <source>
        <dbReference type="EMBL" id="RDL38788.1"/>
    </source>
</evidence>
<evidence type="ECO:0000259" key="1">
    <source>
        <dbReference type="Pfam" id="PF24539"/>
    </source>
</evidence>
<dbReference type="Pfam" id="PF24539">
    <property type="entry name" value="DUF7600"/>
    <property type="match status" value="1"/>
</dbReference>
<sequence length="584" mass="66467">MSPHVFSCVLCGYVMYDLANLNLISWLKQIRILYSSRNGIAVTGVGLYTGTFDNWIAPLDFTARWDDAGYNFPTRDQIGMIQQHPVTGRYGFPFHEACWSLLEKAYSPEPIPCKALFEICRSLPSPSKGTGLSWGHDSGGLILVDNQDRYPWEDRFVDTERRGGDCAPGLAPRSDPYHVPEILQVLFRANADRSWLLESHDWAKEQDWRWLYRRTNKAHRTRGTQNRERVWKLIQHVRGTLRLRWSESAVLPSPIPNPASLMWFEATGDLRPQGRTGLYHSFNEGCRLFREQQTSIPSLLYQIAFSIIPLGDAEYIAGMRLIPSQGEDIQLGYRTEGRELFLNITFLGGFNLAVGSRGIQGIQCIADDKQSAWFGCPHEAPRTRRLAARNRITAIKAGFDGCKMVSLAIVESVPLTVEKAIEDKPLRDSAFWYPQIPGIGLYLNDGYFVARDSSTTRYQPLCRTMFGGPGGIYLSYLTGISVTYWGELCGIEFHYNTENVPIECRKLGRYKSSEYDKVIHFSIDGPGGEVIDATEVYLKYYPSEKVLWFYKHGTWESFKASHSYLKNDFDTPRSLQMTHSFGLT</sequence>
<gene>
    <name evidence="2" type="ORF">BP5553_03128</name>
</gene>
<organism evidence="2 3">
    <name type="scientific">Venustampulla echinocandica</name>
    <dbReference type="NCBI Taxonomy" id="2656787"/>
    <lineage>
        <taxon>Eukaryota</taxon>
        <taxon>Fungi</taxon>
        <taxon>Dikarya</taxon>
        <taxon>Ascomycota</taxon>
        <taxon>Pezizomycotina</taxon>
        <taxon>Leotiomycetes</taxon>
        <taxon>Helotiales</taxon>
        <taxon>Pleuroascaceae</taxon>
        <taxon>Venustampulla</taxon>
    </lineage>
</organism>
<dbReference type="GeneID" id="43595977"/>
<dbReference type="InterPro" id="IPR056021">
    <property type="entry name" value="DUF7600"/>
</dbReference>